<evidence type="ECO:0000256" key="1">
    <source>
        <dbReference type="SAM" id="MobiDB-lite"/>
    </source>
</evidence>
<name>A0AAE9C8Z1_9CAUD</name>
<feature type="region of interest" description="Disordered" evidence="1">
    <location>
        <begin position="202"/>
        <end position="233"/>
    </location>
</feature>
<reference evidence="2" key="1">
    <citation type="submission" date="2021-11" db="EMBL/GenBank/DDBJ databases">
        <title>Complete genome sequence of Pseudomonas phage Eisa9.</title>
        <authorList>
            <person name="Korniienko N."/>
            <person name="Kharina A."/>
            <person name="Zrelovs N."/>
            <person name="Jindrichova B."/>
            <person name="Moravec T."/>
            <person name="Budzanivska I."/>
            <person name="Burketova L."/>
            <person name="Kalachova T."/>
        </authorList>
    </citation>
    <scope>NUCLEOTIDE SEQUENCE</scope>
</reference>
<protein>
    <submittedName>
        <fullName evidence="2">Scaffolding protein</fullName>
    </submittedName>
</protein>
<organism evidence="2 3">
    <name type="scientific">Pseudomonas phage Eisa9</name>
    <dbReference type="NCBI Taxonomy" id="2900148"/>
    <lineage>
        <taxon>Viruses</taxon>
        <taxon>Duplodnaviria</taxon>
        <taxon>Heunggongvirae</taxon>
        <taxon>Uroviricota</taxon>
        <taxon>Caudoviricetes</taxon>
        <taxon>Autographivirales</taxon>
        <taxon>Autonotataviridae</taxon>
        <taxon>Pollyceevirus</taxon>
        <taxon>Pollyceevirus Eisa9</taxon>
    </lineage>
</organism>
<evidence type="ECO:0000313" key="2">
    <source>
        <dbReference type="EMBL" id="UGL61136.1"/>
    </source>
</evidence>
<accession>A0AAE9C8Z1</accession>
<feature type="compositionally biased region" description="Polar residues" evidence="1">
    <location>
        <begin position="202"/>
        <end position="211"/>
    </location>
</feature>
<dbReference type="EMBL" id="OL581612">
    <property type="protein sequence ID" value="UGL61136.1"/>
    <property type="molecule type" value="Genomic_DNA"/>
</dbReference>
<feature type="compositionally biased region" description="Gly residues" evidence="1">
    <location>
        <begin position="20"/>
        <end position="29"/>
    </location>
</feature>
<sequence length="261" mass="27285">MKFLTLFGFAHRILMDEAGGDGGEGGGGPAAAPAAAAPAAAPAGQQADKTEPGAEPPKTEPAKATFGETGNQKVDYALGVIGGAGIGQDHPAVKAAVETGDFSMLQHSLEAAGVPGAAGLVTMLQAEYQADFEAGEAAIGEIKSNVAAIAGGEEQWNEVATFIRDNGTEEELDTLRGMLGDPKMHKIAAHYMTNLYHSAGGTMTPQQQVEGQSYAPRAPQQSNQPITRQEFSKASDELYRKYGSEYESSKEYRALAARLAR</sequence>
<feature type="compositionally biased region" description="Basic and acidic residues" evidence="1">
    <location>
        <begin position="48"/>
        <end position="61"/>
    </location>
</feature>
<feature type="compositionally biased region" description="Low complexity" evidence="1">
    <location>
        <begin position="30"/>
        <end position="47"/>
    </location>
</feature>
<proteinExistence type="predicted"/>
<keyword evidence="3" id="KW-1185">Reference proteome</keyword>
<feature type="compositionally biased region" description="Polar residues" evidence="1">
    <location>
        <begin position="219"/>
        <end position="229"/>
    </location>
</feature>
<feature type="region of interest" description="Disordered" evidence="1">
    <location>
        <begin position="19"/>
        <end position="69"/>
    </location>
</feature>
<dbReference type="Proteomes" id="UP000828016">
    <property type="component" value="Segment"/>
</dbReference>
<evidence type="ECO:0000313" key="3">
    <source>
        <dbReference type="Proteomes" id="UP000828016"/>
    </source>
</evidence>